<organism evidence="4 5">
    <name type="scientific">Microctonus aethiopoides</name>
    <dbReference type="NCBI Taxonomy" id="144406"/>
    <lineage>
        <taxon>Eukaryota</taxon>
        <taxon>Metazoa</taxon>
        <taxon>Ecdysozoa</taxon>
        <taxon>Arthropoda</taxon>
        <taxon>Hexapoda</taxon>
        <taxon>Insecta</taxon>
        <taxon>Pterygota</taxon>
        <taxon>Neoptera</taxon>
        <taxon>Endopterygota</taxon>
        <taxon>Hymenoptera</taxon>
        <taxon>Apocrita</taxon>
        <taxon>Ichneumonoidea</taxon>
        <taxon>Braconidae</taxon>
        <taxon>Euphorinae</taxon>
        <taxon>Microctonus</taxon>
    </lineage>
</organism>
<evidence type="ECO:0000256" key="2">
    <source>
        <dbReference type="SAM" id="MobiDB-lite"/>
    </source>
</evidence>
<gene>
    <name evidence="4" type="ORF">PV328_009296</name>
</gene>
<feature type="compositionally biased region" description="Basic and acidic residues" evidence="2">
    <location>
        <begin position="206"/>
        <end position="219"/>
    </location>
</feature>
<evidence type="ECO:0000259" key="3">
    <source>
        <dbReference type="PROSITE" id="PS50174"/>
    </source>
</evidence>
<keyword evidence="5" id="KW-1185">Reference proteome</keyword>
<dbReference type="PROSITE" id="PS50174">
    <property type="entry name" value="G_PATCH"/>
    <property type="match status" value="1"/>
</dbReference>
<protein>
    <recommendedName>
        <fullName evidence="1">G patch domain-containing protein 4</fullName>
    </recommendedName>
</protein>
<name>A0AA39C5I5_9HYME</name>
<reference evidence="4" key="2">
    <citation type="submission" date="2023-03" db="EMBL/GenBank/DDBJ databases">
        <authorList>
            <person name="Inwood S.N."/>
            <person name="Skelly J.G."/>
            <person name="Guhlin J."/>
            <person name="Harrop T.W.R."/>
            <person name="Goldson S.G."/>
            <person name="Dearden P.K."/>
        </authorList>
    </citation>
    <scope>NUCLEOTIDE SEQUENCE</scope>
    <source>
        <strain evidence="4">Irish</strain>
        <tissue evidence="4">Whole body</tissue>
    </source>
</reference>
<dbReference type="InterPro" id="IPR000467">
    <property type="entry name" value="G_patch_dom"/>
</dbReference>
<feature type="domain" description="G-patch" evidence="3">
    <location>
        <begin position="1"/>
        <end position="47"/>
    </location>
</feature>
<dbReference type="GO" id="GO:0005730">
    <property type="term" value="C:nucleolus"/>
    <property type="evidence" value="ECO:0007669"/>
    <property type="project" value="TreeGrafter"/>
</dbReference>
<comment type="caution">
    <text evidence="4">The sequence shown here is derived from an EMBL/GenBank/DDBJ whole genome shotgun (WGS) entry which is preliminary data.</text>
</comment>
<evidence type="ECO:0000256" key="1">
    <source>
        <dbReference type="ARBA" id="ARBA00040365"/>
    </source>
</evidence>
<dbReference type="InterPro" id="IPR050656">
    <property type="entry name" value="PINX1"/>
</dbReference>
<dbReference type="Pfam" id="PF01585">
    <property type="entry name" value="G-patch"/>
    <property type="match status" value="1"/>
</dbReference>
<evidence type="ECO:0000313" key="4">
    <source>
        <dbReference type="EMBL" id="KAK0158272.1"/>
    </source>
</evidence>
<dbReference type="AlphaFoldDB" id="A0AA39C5I5"/>
<dbReference type="GO" id="GO:0003676">
    <property type="term" value="F:nucleic acid binding"/>
    <property type="evidence" value="ECO:0007669"/>
    <property type="project" value="InterPro"/>
</dbReference>
<evidence type="ECO:0000313" key="5">
    <source>
        <dbReference type="Proteomes" id="UP001168990"/>
    </source>
</evidence>
<dbReference type="PANTHER" id="PTHR23149">
    <property type="entry name" value="G PATCH DOMAIN CONTAINING PROTEIN"/>
    <property type="match status" value="1"/>
</dbReference>
<dbReference type="Proteomes" id="UP001168990">
    <property type="component" value="Unassembled WGS sequence"/>
</dbReference>
<feature type="compositionally biased region" description="Basic residues" evidence="2">
    <location>
        <begin position="298"/>
        <end position="309"/>
    </location>
</feature>
<dbReference type="SMART" id="SM00443">
    <property type="entry name" value="G_patch"/>
    <property type="match status" value="1"/>
</dbReference>
<dbReference type="EMBL" id="JAQQBS010001424">
    <property type="protein sequence ID" value="KAK0158272.1"/>
    <property type="molecule type" value="Genomic_DNA"/>
</dbReference>
<feature type="region of interest" description="Disordered" evidence="2">
    <location>
        <begin position="272"/>
        <end position="310"/>
    </location>
</feature>
<dbReference type="PANTHER" id="PTHR23149:SF9">
    <property type="entry name" value="G PATCH DOMAIN-CONTAINING PROTEIN 4"/>
    <property type="match status" value="1"/>
</dbReference>
<feature type="region of interest" description="Disordered" evidence="2">
    <location>
        <begin position="196"/>
        <end position="226"/>
    </location>
</feature>
<proteinExistence type="predicted"/>
<accession>A0AA39C5I5</accession>
<sequence length="398" mass="45708">MAEFAKAQLLKYGWTEGKGLGKYENGIAEALKPKLKFDTTGVGHDSSEYHWWEFVYNTASNNITVDTKANGVKMKIKDKNAVDIKTSKSELNLEKIKREQDLQYGSFVKTSTLENGKVTKDPNYMEEKFESSEKISQQFMLNDEDLFKACGGRTAHKGARHGLTLNGKLARIERQEQELLKMMNAQNNSADWIQVENKRKKKKKNSEKMDVEKESHKDTINSGIEVQSSPIKNDVINLDCENVPVPSRKARKKAKRRLQNLTHQLTTSLVLSEDSVSNKQKKSTHELGENNTESSGKSGKKRKHKKKHCDKVNDNEIKNEDDDIEIIEDVDCIIEPAAKKYKGDVILDACVLNSKIEKRKKYKKNKKERQEIEKLTTNFTTLNVGRRRKKHNYKCRQE</sequence>
<reference evidence="4" key="1">
    <citation type="journal article" date="2023" name="bioRxiv">
        <title>Scaffold-level genome assemblies of two parasitoid biocontrol wasps reveal the parthenogenesis mechanism and an associated novel virus.</title>
        <authorList>
            <person name="Inwood S."/>
            <person name="Skelly J."/>
            <person name="Guhlin J."/>
            <person name="Harrop T."/>
            <person name="Goldson S."/>
            <person name="Dearden P."/>
        </authorList>
    </citation>
    <scope>NUCLEOTIDE SEQUENCE</scope>
    <source>
        <strain evidence="4">Irish</strain>
        <tissue evidence="4">Whole body</tissue>
    </source>
</reference>